<keyword evidence="4" id="KW-0378">Hydrolase</keyword>
<evidence type="ECO:0000256" key="3">
    <source>
        <dbReference type="ARBA" id="ARBA00022729"/>
    </source>
</evidence>
<dbReference type="InterPro" id="IPR000421">
    <property type="entry name" value="FA58C"/>
</dbReference>
<dbReference type="Gene3D" id="3.20.20.80">
    <property type="entry name" value="Glycosidases"/>
    <property type="match status" value="1"/>
</dbReference>
<evidence type="ECO:0000256" key="1">
    <source>
        <dbReference type="ARBA" id="ARBA00007951"/>
    </source>
</evidence>
<evidence type="ECO:0000313" key="8">
    <source>
        <dbReference type="EMBL" id="AHF11782.1"/>
    </source>
</evidence>
<dbReference type="SUPFAM" id="SSF51445">
    <property type="entry name" value="(Trans)glycosidases"/>
    <property type="match status" value="1"/>
</dbReference>
<dbReference type="PANTHER" id="PTHR10030:SF37">
    <property type="entry name" value="ALPHA-L-FUCOSIDASE-RELATED"/>
    <property type="match status" value="1"/>
</dbReference>
<keyword evidence="3 6" id="KW-0732">Signal</keyword>
<dbReference type="HOGENOM" id="CLU_002934_7_1_10"/>
<sequence>MRHICKRLTFVTLVLGLTSLSLPVKSQDFTEQNLPNPDNIPSPVFPVPTERQLNWMETEFYGFSHYGPNTFVGTEWGNNRKPNPKEYAPQTIPDCDQWVEAMHSAGMKGAVVICKHHDGFCLWPTESTDFSVLNGAGVSAQVDIPLLFSEACRKRNMKFGVYLSPWDASNEHYATSTYVTDVFLKQITELCTNYGELFEIWFDGANGGQGYYGGNSLVNRTIDKKTYYDWDNLTQRIHEMQPNCVVWGREFRWCGNEDGYSGKTCWSNFDVNSINSETTNNVGAEDGLLFMPSEVDVRTTSKWFWTAEEQAKSAERLFQIYLESVGRNATLIMNCAPNTDGVMPENVCTSLRGLGELLTARLSVDMALDKTVTAEQTRNPGNFAASNMTDGDKNTYWATNDDEITGTFVIDLGEVKTIHYVTLQEYIALGQRVKGFSIETSSDNSSWDPFATGTTIGYKRIMAKNDDTTSYGSGTQARYIRVKITDSKACPLISTVSVY</sequence>
<dbReference type="PANTHER" id="PTHR10030">
    <property type="entry name" value="ALPHA-L-FUCOSIDASE"/>
    <property type="match status" value="1"/>
</dbReference>
<gene>
    <name evidence="8" type="ORF">BARVI_01760</name>
</gene>
<feature type="signal peptide" evidence="6">
    <location>
        <begin position="1"/>
        <end position="26"/>
    </location>
</feature>
<evidence type="ECO:0000259" key="7">
    <source>
        <dbReference type="PROSITE" id="PS50022"/>
    </source>
</evidence>
<dbReference type="EMBL" id="CP007034">
    <property type="protein sequence ID" value="AHF11782.1"/>
    <property type="molecule type" value="Genomic_DNA"/>
</dbReference>
<dbReference type="GO" id="GO:0005764">
    <property type="term" value="C:lysosome"/>
    <property type="evidence" value="ECO:0007669"/>
    <property type="project" value="TreeGrafter"/>
</dbReference>
<feature type="domain" description="F5/8 type C" evidence="7">
    <location>
        <begin position="348"/>
        <end position="499"/>
    </location>
</feature>
<dbReference type="eggNOG" id="COG3669">
    <property type="taxonomic scope" value="Bacteria"/>
</dbReference>
<dbReference type="SUPFAM" id="SSF49785">
    <property type="entry name" value="Galactose-binding domain-like"/>
    <property type="match status" value="1"/>
</dbReference>
<accession>W0ELY4</accession>
<dbReference type="PATRIC" id="fig|880074.11.peg.365"/>
<evidence type="ECO:0000313" key="9">
    <source>
        <dbReference type="Proteomes" id="UP000018901"/>
    </source>
</evidence>
<name>W0ELY4_9BACT</name>
<dbReference type="SMART" id="SM00812">
    <property type="entry name" value="Alpha_L_fucos"/>
    <property type="match status" value="1"/>
</dbReference>
<dbReference type="KEGG" id="bvs:BARVI_01760"/>
<feature type="chain" id="PRO_5004787701" description="alpha-L-fucosidase" evidence="6">
    <location>
        <begin position="27"/>
        <end position="499"/>
    </location>
</feature>
<evidence type="ECO:0000256" key="5">
    <source>
        <dbReference type="ARBA" id="ARBA00023295"/>
    </source>
</evidence>
<proteinExistence type="inferred from homology"/>
<dbReference type="Gene3D" id="2.60.120.260">
    <property type="entry name" value="Galactose-binding domain-like"/>
    <property type="match status" value="1"/>
</dbReference>
<dbReference type="Pfam" id="PF01120">
    <property type="entry name" value="Alpha_L_fucos"/>
    <property type="match status" value="1"/>
</dbReference>
<dbReference type="STRING" id="880074.BARVI_01760"/>
<evidence type="ECO:0000256" key="6">
    <source>
        <dbReference type="SAM" id="SignalP"/>
    </source>
</evidence>
<keyword evidence="9" id="KW-1185">Reference proteome</keyword>
<reference evidence="8 9" key="1">
    <citation type="submission" date="2013-12" db="EMBL/GenBank/DDBJ databases">
        <authorList>
            <consortium name="DOE Joint Genome Institute"/>
            <person name="Eisen J."/>
            <person name="Huntemann M."/>
            <person name="Han J."/>
            <person name="Chen A."/>
            <person name="Kyrpides N."/>
            <person name="Mavromatis K."/>
            <person name="Markowitz V."/>
            <person name="Palaniappan K."/>
            <person name="Ivanova N."/>
            <person name="Schaumberg A."/>
            <person name="Pati A."/>
            <person name="Liolios K."/>
            <person name="Nordberg H.P."/>
            <person name="Cantor M.N."/>
            <person name="Hua S.X."/>
            <person name="Woyke T."/>
        </authorList>
    </citation>
    <scope>NUCLEOTIDE SEQUENCE [LARGE SCALE GENOMIC DNA]</scope>
    <source>
        <strain evidence="9">DSM 18177</strain>
    </source>
</reference>
<keyword evidence="5" id="KW-0326">Glycosidase</keyword>
<dbReference type="Proteomes" id="UP000018901">
    <property type="component" value="Chromosome"/>
</dbReference>
<evidence type="ECO:0000256" key="4">
    <source>
        <dbReference type="ARBA" id="ARBA00022801"/>
    </source>
</evidence>
<dbReference type="EC" id="3.2.1.51" evidence="2"/>
<dbReference type="InterPro" id="IPR008979">
    <property type="entry name" value="Galactose-bd-like_sf"/>
</dbReference>
<dbReference type="InterPro" id="IPR017853">
    <property type="entry name" value="GH"/>
</dbReference>
<protein>
    <recommendedName>
        <fullName evidence="2">alpha-L-fucosidase</fullName>
        <ecNumber evidence="2">3.2.1.51</ecNumber>
    </recommendedName>
</protein>
<dbReference type="Pfam" id="PF00754">
    <property type="entry name" value="F5_F8_type_C"/>
    <property type="match status" value="1"/>
</dbReference>
<dbReference type="InterPro" id="IPR057739">
    <property type="entry name" value="Glyco_hydro_29_N"/>
</dbReference>
<dbReference type="GO" id="GO:0016139">
    <property type="term" value="P:glycoside catabolic process"/>
    <property type="evidence" value="ECO:0007669"/>
    <property type="project" value="TreeGrafter"/>
</dbReference>
<dbReference type="PROSITE" id="PS50022">
    <property type="entry name" value="FA58C_3"/>
    <property type="match status" value="1"/>
</dbReference>
<organism evidence="8 9">
    <name type="scientific">Barnesiella viscericola DSM 18177</name>
    <dbReference type="NCBI Taxonomy" id="880074"/>
    <lineage>
        <taxon>Bacteria</taxon>
        <taxon>Pseudomonadati</taxon>
        <taxon>Bacteroidota</taxon>
        <taxon>Bacteroidia</taxon>
        <taxon>Bacteroidales</taxon>
        <taxon>Barnesiellaceae</taxon>
        <taxon>Barnesiella</taxon>
    </lineage>
</organism>
<dbReference type="GO" id="GO:0006004">
    <property type="term" value="P:fucose metabolic process"/>
    <property type="evidence" value="ECO:0007669"/>
    <property type="project" value="TreeGrafter"/>
</dbReference>
<dbReference type="InterPro" id="IPR000933">
    <property type="entry name" value="Glyco_hydro_29"/>
</dbReference>
<evidence type="ECO:0000256" key="2">
    <source>
        <dbReference type="ARBA" id="ARBA00012662"/>
    </source>
</evidence>
<comment type="similarity">
    <text evidence="1">Belongs to the glycosyl hydrolase 29 family.</text>
</comment>
<dbReference type="GO" id="GO:0004560">
    <property type="term" value="F:alpha-L-fucosidase activity"/>
    <property type="evidence" value="ECO:0007669"/>
    <property type="project" value="InterPro"/>
</dbReference>
<dbReference type="AlphaFoldDB" id="W0ELY4"/>
<dbReference type="SMR" id="W0ELY4"/>